<feature type="region of interest" description="Disordered" evidence="1">
    <location>
        <begin position="1"/>
        <end position="40"/>
    </location>
</feature>
<organism evidence="2">
    <name type="scientific">uncultured Caudovirales phage</name>
    <dbReference type="NCBI Taxonomy" id="2100421"/>
    <lineage>
        <taxon>Viruses</taxon>
        <taxon>Duplodnaviria</taxon>
        <taxon>Heunggongvirae</taxon>
        <taxon>Uroviricota</taxon>
        <taxon>Caudoviricetes</taxon>
        <taxon>Peduoviridae</taxon>
        <taxon>Maltschvirus</taxon>
        <taxon>Maltschvirus maltsch</taxon>
    </lineage>
</organism>
<feature type="region of interest" description="Disordered" evidence="1">
    <location>
        <begin position="635"/>
        <end position="658"/>
    </location>
</feature>
<accession>A0A6J5L1G6</accession>
<protein>
    <submittedName>
        <fullName evidence="2">Uncharacterized protein</fullName>
    </submittedName>
</protein>
<reference evidence="2" key="1">
    <citation type="submission" date="2020-04" db="EMBL/GenBank/DDBJ databases">
        <authorList>
            <person name="Chiriac C."/>
            <person name="Salcher M."/>
            <person name="Ghai R."/>
            <person name="Kavagutti S V."/>
        </authorList>
    </citation>
    <scope>NUCLEOTIDE SEQUENCE</scope>
</reference>
<feature type="compositionally biased region" description="Polar residues" evidence="1">
    <location>
        <begin position="639"/>
        <end position="650"/>
    </location>
</feature>
<feature type="region of interest" description="Disordered" evidence="1">
    <location>
        <begin position="338"/>
        <end position="370"/>
    </location>
</feature>
<feature type="region of interest" description="Disordered" evidence="1">
    <location>
        <begin position="543"/>
        <end position="567"/>
    </location>
</feature>
<feature type="compositionally biased region" description="Basic and acidic residues" evidence="1">
    <location>
        <begin position="9"/>
        <end position="36"/>
    </location>
</feature>
<evidence type="ECO:0000256" key="1">
    <source>
        <dbReference type="SAM" id="MobiDB-lite"/>
    </source>
</evidence>
<name>A0A6J5L1G6_9CAUD</name>
<dbReference type="EMBL" id="LR796209">
    <property type="protein sequence ID" value="CAB4127116.1"/>
    <property type="molecule type" value="Genomic_DNA"/>
</dbReference>
<evidence type="ECO:0000313" key="2">
    <source>
        <dbReference type="EMBL" id="CAB4127116.1"/>
    </source>
</evidence>
<sequence length="689" mass="74148">MSQYRPHPHAYEWHDGNTSHHQALTKDEAQRPHPHMDAPPVNDQAAGAGVSTYAQFAKPYGTLTPGRKSDLSFYDYHGKLPKVKNLVAQHGFQTYYAGGSHGRPDLANKNYNTKHLMVYDPTPASGGDFGDRDYTDAWRQTHELAHALTLPELNAQYGEGRRIGKLGQHRTIHEAKRAVHWEWLAAHKQRELNKQLGIHVPDEAFNKEINTVMHDALHRAVTGKFTEPSDEGFYPHSHKVPLEHALKTVENAGNNLGLKGEHDLLNRKSEVTSTQHTLSDLSVAVLALLKKKEAQQIALFEQMRKADVCLVCNEGNCGCYENLSKGIFGFLKPKDGTAPKPAPDTSYANPRASEIPGRAKRSPGKVSPLDPTIREGMASKVPARSALVPNFNFPEGKTAYKGLPGSHLTSKSSFAHSNAQLPVNTAERGHMKIGNEWFAAHRHGNGGGWVADTAHVHPSAYVHAGATVGPKAVLGEKAVAPAGTHIFGRLHTSVWYGPTGGANSFSGDLIEPHKAGATGSNFEPGGTKGIMATDGKKMFTSAQAGGATEIGARPTAPGAKPAKPSLPRKSLMARLLGKSEENGVYHFVPAEVLPDDLLSKADGVPMAPRAPAGSPKVGGMVKMGEVDFTPADAHAAPNAGSTSTEMQPMSKSRIPGRMKKAMRAIPPKKIAEDMGVCVRCGKPKHDGHC</sequence>
<gene>
    <name evidence="2" type="ORF">UFOVP75_65</name>
</gene>
<proteinExistence type="predicted"/>